<dbReference type="EC" id="1.1.1.88" evidence="3"/>
<dbReference type="SUPFAM" id="SSF55035">
    <property type="entry name" value="NAD-binding domain of HMG-CoA reductase"/>
    <property type="match status" value="1"/>
</dbReference>
<keyword evidence="5" id="KW-1185">Reference proteome</keyword>
<dbReference type="EMBL" id="JANRMI010000004">
    <property type="protein sequence ID" value="MDG0817406.1"/>
    <property type="molecule type" value="Genomic_DNA"/>
</dbReference>
<comment type="pathway">
    <text evidence="3">Metabolic intermediate metabolism; (R)-mevalonate degradation; (S)-3-hydroxy-3-methylglutaryl-CoA from (R)-mevalonate: step 1/1.</text>
</comment>
<gene>
    <name evidence="4" type="ORF">NWE73_13575</name>
</gene>
<dbReference type="Proteomes" id="UP001152321">
    <property type="component" value="Unassembled WGS sequence"/>
</dbReference>
<dbReference type="InterPro" id="IPR002202">
    <property type="entry name" value="HMG_CoA_Rdtase"/>
</dbReference>
<dbReference type="Pfam" id="PF00368">
    <property type="entry name" value="HMG-CoA_red"/>
    <property type="match status" value="1"/>
</dbReference>
<proteinExistence type="inferred from homology"/>
<dbReference type="InterPro" id="IPR009023">
    <property type="entry name" value="HMG_CoA_Rdtase_NAD(P)-bd_sf"/>
</dbReference>
<dbReference type="PANTHER" id="PTHR10572">
    <property type="entry name" value="3-HYDROXY-3-METHYLGLUTARYL-COENZYME A REDUCTASE"/>
    <property type="match status" value="1"/>
</dbReference>
<dbReference type="InterPro" id="IPR004553">
    <property type="entry name" value="HMG_CoA_Rdtase_bac-typ"/>
</dbReference>
<dbReference type="PRINTS" id="PR00071">
    <property type="entry name" value="HMGCOARDTASE"/>
</dbReference>
<organism evidence="4 5">
    <name type="scientific">Bdellovibrio svalbardensis</name>
    <dbReference type="NCBI Taxonomy" id="2972972"/>
    <lineage>
        <taxon>Bacteria</taxon>
        <taxon>Pseudomonadati</taxon>
        <taxon>Bdellovibrionota</taxon>
        <taxon>Bdellovibrionia</taxon>
        <taxon>Bdellovibrionales</taxon>
        <taxon>Pseudobdellovibrionaceae</taxon>
        <taxon>Bdellovibrio</taxon>
    </lineage>
</organism>
<evidence type="ECO:0000313" key="5">
    <source>
        <dbReference type="Proteomes" id="UP001152321"/>
    </source>
</evidence>
<evidence type="ECO:0000256" key="1">
    <source>
        <dbReference type="ARBA" id="ARBA00007661"/>
    </source>
</evidence>
<dbReference type="CDD" id="cd00644">
    <property type="entry name" value="HMG-CoA_reductase_classII"/>
    <property type="match status" value="1"/>
</dbReference>
<dbReference type="Gene3D" id="3.90.770.10">
    <property type="entry name" value="3-hydroxy-3-methylglutaryl-coenzyme A Reductase, Chain A, domain 2"/>
    <property type="match status" value="2"/>
</dbReference>
<keyword evidence="3" id="KW-0520">NAD</keyword>
<keyword evidence="2 3" id="KW-0560">Oxidoreductase</keyword>
<accession>A0ABT6DKK3</accession>
<dbReference type="PANTHER" id="PTHR10572:SF24">
    <property type="entry name" value="3-HYDROXY-3-METHYLGLUTARYL-COENZYME A REDUCTASE"/>
    <property type="match status" value="1"/>
</dbReference>
<dbReference type="InterPro" id="IPR009029">
    <property type="entry name" value="HMG_CoA_Rdtase_sub-bd_dom_sf"/>
</dbReference>
<evidence type="ECO:0000256" key="2">
    <source>
        <dbReference type="ARBA" id="ARBA00023002"/>
    </source>
</evidence>
<dbReference type="PROSITE" id="PS50065">
    <property type="entry name" value="HMG_COA_REDUCTASE_4"/>
    <property type="match status" value="1"/>
</dbReference>
<comment type="caution">
    <text evidence="4">The sequence shown here is derived from an EMBL/GenBank/DDBJ whole genome shotgun (WGS) entry which is preliminary data.</text>
</comment>
<dbReference type="NCBIfam" id="TIGR00532">
    <property type="entry name" value="HMG_CoA_R_NAD"/>
    <property type="match status" value="1"/>
</dbReference>
<dbReference type="InterPro" id="IPR023074">
    <property type="entry name" value="HMG_CoA_Rdtase_cat_sf"/>
</dbReference>
<sequence>MKKQLQDVFKGFSKLSREERLKALREVGALQDSDIDYLSKGGLRDTSLGEKFIENVIGYFQMPLGVATNFRIDGKDFVIPMAVEETSIVAAVCKSAKWIRESGSITTEVVGSDIIGQIQIAKVKSFADFEKQILSQKNYMIEIANREVAFGLVRRGGGVRDIQVRRVPRGDGTDMAVVHVLMDPCDAMGANIMNQVCEYLKEPIEQFTGEKVTMCILSNLVDTKVTRAVVHIKDIDPVLAEKIEEASLFAQQDPYRAATNNKGVLNGIDPVLVATGNDWRAVEAGIHAYACRDGQYRSITRWYRDNGGLTGVFEAPLVVGTVGGVTALHPTAMLCMKMLGTSSANELSRVIAAVGLVQNLGALKALTTVGIIEGHMKLHTKNLALGAGAEEREIPMVQKKLEEILAIRKRISLSNAIDVLKELRAGQMSVTSSTATSSSTHQHS</sequence>
<evidence type="ECO:0000256" key="3">
    <source>
        <dbReference type="RuleBase" id="RU361219"/>
    </source>
</evidence>
<comment type="similarity">
    <text evidence="1 3">Belongs to the HMG-CoA reductase family.</text>
</comment>
<dbReference type="SUPFAM" id="SSF56542">
    <property type="entry name" value="Substrate-binding domain of HMG-CoA reductase"/>
    <property type="match status" value="1"/>
</dbReference>
<name>A0ABT6DKK3_9BACT</name>
<reference evidence="4" key="1">
    <citation type="submission" date="2022-08" db="EMBL/GenBank/DDBJ databases">
        <title>Novel Bdellovibrio Species Isolated from Svalbard: Designation Bdellovibrio svalbardensis.</title>
        <authorList>
            <person name="Mitchell R.J."/>
            <person name="Choi S.Y."/>
        </authorList>
    </citation>
    <scope>NUCLEOTIDE SEQUENCE</scope>
    <source>
        <strain evidence="4">PAP01</strain>
    </source>
</reference>
<dbReference type="RefSeq" id="WP_277578880.1">
    <property type="nucleotide sequence ID" value="NZ_JANRMI010000004.1"/>
</dbReference>
<dbReference type="GO" id="GO:0140643">
    <property type="term" value="F:hydroxymethylglutaryl-CoA reductase (NADH) activity"/>
    <property type="evidence" value="ECO:0007669"/>
    <property type="project" value="UniProtKB-EC"/>
</dbReference>
<protein>
    <recommendedName>
        <fullName evidence="3">3-hydroxy-3-methylglutaryl coenzyme A reductase</fullName>
        <shortName evidence="3">HMG-CoA reductase</shortName>
        <ecNumber evidence="3">1.1.1.88</ecNumber>
    </recommendedName>
</protein>
<comment type="catalytic activity">
    <reaction evidence="3">
        <text>(R)-mevalonate + 2 NAD(+) + CoA = (3S)-3-hydroxy-3-methylglutaryl-CoA + 2 NADH + 2 H(+)</text>
        <dbReference type="Rhea" id="RHEA:14833"/>
        <dbReference type="ChEBI" id="CHEBI:15378"/>
        <dbReference type="ChEBI" id="CHEBI:36464"/>
        <dbReference type="ChEBI" id="CHEBI:43074"/>
        <dbReference type="ChEBI" id="CHEBI:57287"/>
        <dbReference type="ChEBI" id="CHEBI:57540"/>
        <dbReference type="ChEBI" id="CHEBI:57945"/>
        <dbReference type="EC" id="1.1.1.88"/>
    </reaction>
</comment>
<dbReference type="Gene3D" id="1.10.8.660">
    <property type="match status" value="1"/>
</dbReference>
<evidence type="ECO:0000313" key="4">
    <source>
        <dbReference type="EMBL" id="MDG0817406.1"/>
    </source>
</evidence>